<dbReference type="InterPro" id="IPR058240">
    <property type="entry name" value="rSAM_sf"/>
</dbReference>
<dbReference type="PROSITE" id="PS51918">
    <property type="entry name" value="RADICAL_SAM"/>
    <property type="match status" value="1"/>
</dbReference>
<feature type="binding site" evidence="8">
    <location>
        <position position="41"/>
    </location>
    <ligand>
        <name>Mg(2+)</name>
        <dbReference type="ChEBI" id="CHEBI:18420"/>
    </ligand>
</feature>
<proteinExistence type="inferred from homology"/>
<evidence type="ECO:0000313" key="10">
    <source>
        <dbReference type="EMBL" id="PZN81778.1"/>
    </source>
</evidence>
<feature type="binding site" evidence="8">
    <location>
        <position position="28"/>
    </location>
    <ligand>
        <name>substrate</name>
    </ligand>
</feature>
<feature type="binding site" evidence="8">
    <location>
        <position position="32"/>
    </location>
    <ligand>
        <name>[4Fe-4S] cluster</name>
        <dbReference type="ChEBI" id="CHEBI:49883"/>
        <note>4Fe-4S-S-AdoMet</note>
    </ligand>
</feature>
<comment type="cofactor">
    <cofactor evidence="8">
        <name>Mg(2+)</name>
        <dbReference type="ChEBI" id="CHEBI:18420"/>
    </cofactor>
</comment>
<dbReference type="EMBL" id="QJPH01000255">
    <property type="protein sequence ID" value="PZN81778.1"/>
    <property type="molecule type" value="Genomic_DNA"/>
</dbReference>
<keyword evidence="2 8" id="KW-0949">S-adenosyl-L-methionine</keyword>
<comment type="caution">
    <text evidence="8">Lacks conserved residue(s) required for the propagation of feature annotation.</text>
</comment>
<keyword evidence="1 8" id="KW-0004">4Fe-4S</keyword>
<dbReference type="AlphaFoldDB" id="A0A2W4RPY4"/>
<keyword evidence="6 8" id="KW-0411">Iron-sulfur</keyword>
<dbReference type="SUPFAM" id="SSF102114">
    <property type="entry name" value="Radical SAM enzymes"/>
    <property type="match status" value="1"/>
</dbReference>
<evidence type="ECO:0000256" key="6">
    <source>
        <dbReference type="ARBA" id="ARBA00023014"/>
    </source>
</evidence>
<evidence type="ECO:0000256" key="4">
    <source>
        <dbReference type="ARBA" id="ARBA00022842"/>
    </source>
</evidence>
<evidence type="ECO:0000256" key="1">
    <source>
        <dbReference type="ARBA" id="ARBA00022485"/>
    </source>
</evidence>
<feature type="binding site" evidence="8">
    <location>
        <position position="73"/>
    </location>
    <ligand>
        <name>S-adenosyl-L-methionine</name>
        <dbReference type="ChEBI" id="CHEBI:59789"/>
    </ligand>
</feature>
<keyword evidence="8" id="KW-0671">Queuosine biosynthesis</keyword>
<comment type="subunit">
    <text evidence="8">Homodimer.</text>
</comment>
<dbReference type="GO" id="GO:0051539">
    <property type="term" value="F:4 iron, 4 sulfur cluster binding"/>
    <property type="evidence" value="ECO:0007669"/>
    <property type="project" value="UniProtKB-UniRule"/>
</dbReference>
<dbReference type="PANTHER" id="PTHR42836">
    <property type="entry name" value="7-CARBOXY-7-DEAZAGUANINE SYNTHASE"/>
    <property type="match status" value="1"/>
</dbReference>
<feature type="domain" description="Radical SAM core" evidence="9">
    <location>
        <begin position="19"/>
        <end position="209"/>
    </location>
</feature>
<keyword evidence="4 8" id="KW-0460">Magnesium</keyword>
<dbReference type="HAMAP" id="MF_00917">
    <property type="entry name" value="QueE"/>
    <property type="match status" value="1"/>
</dbReference>
<dbReference type="InterPro" id="IPR013785">
    <property type="entry name" value="Aldolase_TIM"/>
</dbReference>
<comment type="pathway">
    <text evidence="8">Purine metabolism; 7-cyano-7-deazaguanine biosynthesis.</text>
</comment>
<dbReference type="SFLD" id="SFLDS00029">
    <property type="entry name" value="Radical_SAM"/>
    <property type="match status" value="1"/>
</dbReference>
<feature type="binding site" evidence="8">
    <location>
        <position position="71"/>
    </location>
    <ligand>
        <name>substrate</name>
    </ligand>
</feature>
<comment type="cofactor">
    <cofactor evidence="8">
        <name>S-adenosyl-L-methionine</name>
        <dbReference type="ChEBI" id="CHEBI:59789"/>
    </cofactor>
    <text evidence="8">Binds 1 S-adenosyl-L-methionine per subunit.</text>
</comment>
<dbReference type="EC" id="4.3.99.3" evidence="8"/>
<dbReference type="Proteomes" id="UP000249396">
    <property type="component" value="Unassembled WGS sequence"/>
</dbReference>
<keyword evidence="3 8" id="KW-0479">Metal-binding</keyword>
<dbReference type="UniPathway" id="UPA00391"/>
<evidence type="ECO:0000313" key="11">
    <source>
        <dbReference type="Proteomes" id="UP000249396"/>
    </source>
</evidence>
<dbReference type="CDD" id="cd01335">
    <property type="entry name" value="Radical_SAM"/>
    <property type="match status" value="1"/>
</dbReference>
<organism evidence="10 11">
    <name type="scientific">Candidatus Methylumidiphilus alinenensis</name>
    <dbReference type="NCBI Taxonomy" id="2202197"/>
    <lineage>
        <taxon>Bacteria</taxon>
        <taxon>Pseudomonadati</taxon>
        <taxon>Pseudomonadota</taxon>
        <taxon>Gammaproteobacteria</taxon>
        <taxon>Methylococcales</taxon>
        <taxon>Candidatus Methylumidiphilus</taxon>
    </lineage>
</organism>
<keyword evidence="7 8" id="KW-0456">Lyase</keyword>
<protein>
    <recommendedName>
        <fullName evidence="8">7-carboxy-7-deazaguanine synthase</fullName>
        <shortName evidence="8">CDG synthase</shortName>
        <ecNumber evidence="8">4.3.99.3</ecNumber>
    </recommendedName>
    <alternativeName>
        <fullName evidence="8">Queuosine biosynthesis protein QueE</fullName>
    </alternativeName>
</protein>
<evidence type="ECO:0000256" key="8">
    <source>
        <dbReference type="HAMAP-Rule" id="MF_00917"/>
    </source>
</evidence>
<comment type="catalytic activity">
    <reaction evidence="8">
        <text>6-carboxy-5,6,7,8-tetrahydropterin + H(+) = 7-carboxy-7-carbaguanine + NH4(+)</text>
        <dbReference type="Rhea" id="RHEA:27974"/>
        <dbReference type="ChEBI" id="CHEBI:15378"/>
        <dbReference type="ChEBI" id="CHEBI:28938"/>
        <dbReference type="ChEBI" id="CHEBI:61032"/>
        <dbReference type="ChEBI" id="CHEBI:61036"/>
        <dbReference type="EC" id="4.3.99.3"/>
    </reaction>
</comment>
<sequence length="213" mass="23879">MGKLRITEIFLSIQGESSLVGWPTVFVRLTGCPLRCVYCDTAYAFSGGVICTIAEILEQVRSYKIRHVCVTGGEPLAQLDCLALLRALIGEGYEVSLETSGALDVAEVDRRVVKVLDLKTPSSGEEGKNLYANLSHLFPGDQVKFVIMNDDDYRWSVEKLLEYRLNERCEVLFSPAMGQQDPKELAEKILSDRLPVRFQLQLHKILWGNTPGR</sequence>
<keyword evidence="5 8" id="KW-0408">Iron</keyword>
<dbReference type="GO" id="GO:0016840">
    <property type="term" value="F:carbon-nitrogen lyase activity"/>
    <property type="evidence" value="ECO:0007669"/>
    <property type="project" value="UniProtKB-UniRule"/>
</dbReference>
<feature type="binding site" evidence="8">
    <location>
        <position position="39"/>
    </location>
    <ligand>
        <name>[4Fe-4S] cluster</name>
        <dbReference type="ChEBI" id="CHEBI:49883"/>
        <note>4Fe-4S-S-AdoMet</note>
    </ligand>
</feature>
<dbReference type="PIRSF" id="PIRSF000370">
    <property type="entry name" value="QueE"/>
    <property type="match status" value="1"/>
</dbReference>
<feature type="binding site" evidence="8">
    <location>
        <begin position="38"/>
        <end position="40"/>
    </location>
    <ligand>
        <name>S-adenosyl-L-methionine</name>
        <dbReference type="ChEBI" id="CHEBI:59789"/>
    </ligand>
</feature>
<comment type="function">
    <text evidence="8">Catalyzes the complex heterocyclic radical-mediated conversion of 6-carboxy-5,6,7,8-tetrahydropterin (CPH4) to 7-carboxy-7-deazaguanine (CDG), a step common to the biosynthetic pathways of all 7-deazapurine-containing compounds.</text>
</comment>
<feature type="binding site" evidence="8">
    <location>
        <begin position="13"/>
        <end position="15"/>
    </location>
    <ligand>
        <name>substrate</name>
    </ligand>
</feature>
<dbReference type="GO" id="GO:0008616">
    <property type="term" value="P:tRNA queuosine(34) biosynthetic process"/>
    <property type="evidence" value="ECO:0007669"/>
    <property type="project" value="UniProtKB-UniRule"/>
</dbReference>
<dbReference type="InterPro" id="IPR024924">
    <property type="entry name" value="7-CO-7-deazaguanine_synth-like"/>
</dbReference>
<evidence type="ECO:0000256" key="7">
    <source>
        <dbReference type="ARBA" id="ARBA00023239"/>
    </source>
</evidence>
<evidence type="ECO:0000259" key="9">
    <source>
        <dbReference type="PROSITE" id="PS51918"/>
    </source>
</evidence>
<accession>A0A2W4RPY4</accession>
<feature type="binding site" evidence="8">
    <location>
        <position position="36"/>
    </location>
    <ligand>
        <name>[4Fe-4S] cluster</name>
        <dbReference type="ChEBI" id="CHEBI:49883"/>
        <note>4Fe-4S-S-AdoMet</note>
    </ligand>
</feature>
<dbReference type="Gene3D" id="3.20.20.70">
    <property type="entry name" value="Aldolase class I"/>
    <property type="match status" value="1"/>
</dbReference>
<dbReference type="GO" id="GO:1904047">
    <property type="term" value="F:S-adenosyl-L-methionine binding"/>
    <property type="evidence" value="ECO:0007669"/>
    <property type="project" value="UniProtKB-UniRule"/>
</dbReference>
<evidence type="ECO:0000256" key="5">
    <source>
        <dbReference type="ARBA" id="ARBA00023004"/>
    </source>
</evidence>
<dbReference type="GO" id="GO:0000287">
    <property type="term" value="F:magnesium ion binding"/>
    <property type="evidence" value="ECO:0007669"/>
    <property type="project" value="UniProtKB-UniRule"/>
</dbReference>
<evidence type="ECO:0000256" key="3">
    <source>
        <dbReference type="ARBA" id="ARBA00022723"/>
    </source>
</evidence>
<gene>
    <name evidence="8" type="primary">queE</name>
    <name evidence="10" type="ORF">DM484_07645</name>
</gene>
<comment type="cofactor">
    <cofactor evidence="8">
        <name>[4Fe-4S] cluster</name>
        <dbReference type="ChEBI" id="CHEBI:49883"/>
    </cofactor>
    <text evidence="8">Binds 1 [4Fe-4S] cluster. The cluster is coordinated with 3 cysteines and an exchangeable S-adenosyl-L-methionine.</text>
</comment>
<comment type="similarity">
    <text evidence="8">Belongs to the radical SAM superfamily. 7-carboxy-7-deazaguanine synthase family.</text>
</comment>
<name>A0A2W4RPY4_9GAMM</name>
<dbReference type="InterPro" id="IPR007197">
    <property type="entry name" value="rSAM"/>
</dbReference>
<comment type="caution">
    <text evidence="10">The sequence shown here is derived from an EMBL/GenBank/DDBJ whole genome shotgun (WGS) entry which is preliminary data.</text>
</comment>
<dbReference type="NCBIfam" id="TIGR04349">
    <property type="entry name" value="rSAM_QueE_gams"/>
    <property type="match status" value="1"/>
</dbReference>
<dbReference type="InterPro" id="IPR027621">
    <property type="entry name" value="rSAM_QueE_gams"/>
</dbReference>
<reference evidence="10 11" key="1">
    <citation type="journal article" date="2018" name="Aquat. Microb. Ecol.">
        <title>Gammaproteobacterial methanotrophs dominate.</title>
        <authorList>
            <person name="Rissanen A.J."/>
            <person name="Saarenheimo J."/>
            <person name="Tiirola M."/>
            <person name="Peura S."/>
            <person name="Aalto S.L."/>
            <person name="Karvinen A."/>
            <person name="Nykanen H."/>
        </authorList>
    </citation>
    <scope>NUCLEOTIDE SEQUENCE [LARGE SCALE GENOMIC DNA]</scope>
    <source>
        <strain evidence="10">AMbin10</strain>
    </source>
</reference>
<dbReference type="PANTHER" id="PTHR42836:SF1">
    <property type="entry name" value="7-CARBOXY-7-DEAZAGUANINE SYNTHASE"/>
    <property type="match status" value="1"/>
</dbReference>
<evidence type="ECO:0000256" key="2">
    <source>
        <dbReference type="ARBA" id="ARBA00022691"/>
    </source>
</evidence>
<dbReference type="Pfam" id="PF04055">
    <property type="entry name" value="Radical_SAM"/>
    <property type="match status" value="1"/>
</dbReference>